<dbReference type="VEuPathDB" id="FungiDB:HMPREF1544_06051"/>
<accession>S2K4I2</accession>
<dbReference type="InParanoid" id="S2K4I2"/>
<protein>
    <submittedName>
        <fullName evidence="1">Uncharacterized protein</fullName>
    </submittedName>
</protein>
<name>S2K4I2_MUCC1</name>
<gene>
    <name evidence="1" type="ORF">HMPREF1544_06051</name>
</gene>
<organism evidence="1 2">
    <name type="scientific">Mucor circinelloides f. circinelloides (strain 1006PhL)</name>
    <name type="common">Mucormycosis agent</name>
    <name type="synonym">Calyptromyces circinelloides</name>
    <dbReference type="NCBI Taxonomy" id="1220926"/>
    <lineage>
        <taxon>Eukaryota</taxon>
        <taxon>Fungi</taxon>
        <taxon>Fungi incertae sedis</taxon>
        <taxon>Mucoromycota</taxon>
        <taxon>Mucoromycotina</taxon>
        <taxon>Mucoromycetes</taxon>
        <taxon>Mucorales</taxon>
        <taxon>Mucorineae</taxon>
        <taxon>Mucoraceae</taxon>
        <taxon>Mucor</taxon>
    </lineage>
</organism>
<sequence length="50" mass="5865">MIVLVALSNMRRAHFRLIFSSACFTWTDGVNQAKDELIQLYNENKLHKQL</sequence>
<dbReference type="STRING" id="1220926.S2K4I2"/>
<keyword evidence="2" id="KW-1185">Reference proteome</keyword>
<reference evidence="2" key="1">
    <citation type="submission" date="2013-05" db="EMBL/GenBank/DDBJ databases">
        <title>The Genome sequence of Mucor circinelloides f. circinelloides 1006PhL.</title>
        <authorList>
            <consortium name="The Broad Institute Genomics Platform"/>
            <person name="Cuomo C."/>
            <person name="Earl A."/>
            <person name="Findley K."/>
            <person name="Lee S.C."/>
            <person name="Walker B."/>
            <person name="Young S."/>
            <person name="Zeng Q."/>
            <person name="Gargeya S."/>
            <person name="Fitzgerald M."/>
            <person name="Haas B."/>
            <person name="Abouelleil A."/>
            <person name="Allen A.W."/>
            <person name="Alvarado L."/>
            <person name="Arachchi H.M."/>
            <person name="Berlin A.M."/>
            <person name="Chapman S.B."/>
            <person name="Gainer-Dewar J."/>
            <person name="Goldberg J."/>
            <person name="Griggs A."/>
            <person name="Gujja S."/>
            <person name="Hansen M."/>
            <person name="Howarth C."/>
            <person name="Imamovic A."/>
            <person name="Ireland A."/>
            <person name="Larimer J."/>
            <person name="McCowan C."/>
            <person name="Murphy C."/>
            <person name="Pearson M."/>
            <person name="Poon T.W."/>
            <person name="Priest M."/>
            <person name="Roberts A."/>
            <person name="Saif S."/>
            <person name="Shea T."/>
            <person name="Sisk P."/>
            <person name="Sykes S."/>
            <person name="Wortman J."/>
            <person name="Nusbaum C."/>
            <person name="Birren B."/>
        </authorList>
    </citation>
    <scope>NUCLEOTIDE SEQUENCE [LARGE SCALE GENOMIC DNA]</scope>
    <source>
        <strain evidence="2">1006PhL</strain>
    </source>
</reference>
<evidence type="ECO:0000313" key="1">
    <source>
        <dbReference type="EMBL" id="EPB87125.1"/>
    </source>
</evidence>
<dbReference type="Proteomes" id="UP000014254">
    <property type="component" value="Unassembled WGS sequence"/>
</dbReference>
<dbReference type="EMBL" id="KE123974">
    <property type="protein sequence ID" value="EPB87125.1"/>
    <property type="molecule type" value="Genomic_DNA"/>
</dbReference>
<dbReference type="AlphaFoldDB" id="S2K4I2"/>
<evidence type="ECO:0000313" key="2">
    <source>
        <dbReference type="Proteomes" id="UP000014254"/>
    </source>
</evidence>
<proteinExistence type="predicted"/>